<proteinExistence type="predicted"/>
<protein>
    <submittedName>
        <fullName evidence="1">Uncharacterized protein</fullName>
    </submittedName>
</protein>
<reference evidence="1" key="2">
    <citation type="journal article" date="2015" name="Data Brief">
        <title>Shoot transcriptome of the giant reed, Arundo donax.</title>
        <authorList>
            <person name="Barrero R.A."/>
            <person name="Guerrero F.D."/>
            <person name="Moolhuijzen P."/>
            <person name="Goolsby J.A."/>
            <person name="Tidwell J."/>
            <person name="Bellgard S.E."/>
            <person name="Bellgard M.I."/>
        </authorList>
    </citation>
    <scope>NUCLEOTIDE SEQUENCE</scope>
    <source>
        <tissue evidence="1">Shoot tissue taken approximately 20 cm above the soil surface</tissue>
    </source>
</reference>
<dbReference type="AlphaFoldDB" id="A0A0A9EKW3"/>
<name>A0A0A9EKW3_ARUDO</name>
<reference evidence="1" key="1">
    <citation type="submission" date="2014-09" db="EMBL/GenBank/DDBJ databases">
        <authorList>
            <person name="Magalhaes I.L.F."/>
            <person name="Oliveira U."/>
            <person name="Santos F.R."/>
            <person name="Vidigal T.H.D.A."/>
            <person name="Brescovit A.D."/>
            <person name="Santos A.J."/>
        </authorList>
    </citation>
    <scope>NUCLEOTIDE SEQUENCE</scope>
    <source>
        <tissue evidence="1">Shoot tissue taken approximately 20 cm above the soil surface</tissue>
    </source>
</reference>
<sequence>MKLFDAFERMKICKEGEIKHDKVVFRHKNNNSNKKCTLRFAKQELLVPI</sequence>
<dbReference type="EMBL" id="GBRH01197154">
    <property type="protein sequence ID" value="JAE00742.1"/>
    <property type="molecule type" value="Transcribed_RNA"/>
</dbReference>
<accession>A0A0A9EKW3</accession>
<evidence type="ECO:0000313" key="1">
    <source>
        <dbReference type="EMBL" id="JAE00742.1"/>
    </source>
</evidence>
<organism evidence="1">
    <name type="scientific">Arundo donax</name>
    <name type="common">Giant reed</name>
    <name type="synonym">Donax arundinaceus</name>
    <dbReference type="NCBI Taxonomy" id="35708"/>
    <lineage>
        <taxon>Eukaryota</taxon>
        <taxon>Viridiplantae</taxon>
        <taxon>Streptophyta</taxon>
        <taxon>Embryophyta</taxon>
        <taxon>Tracheophyta</taxon>
        <taxon>Spermatophyta</taxon>
        <taxon>Magnoliopsida</taxon>
        <taxon>Liliopsida</taxon>
        <taxon>Poales</taxon>
        <taxon>Poaceae</taxon>
        <taxon>PACMAD clade</taxon>
        <taxon>Arundinoideae</taxon>
        <taxon>Arundineae</taxon>
        <taxon>Arundo</taxon>
    </lineage>
</organism>